<dbReference type="AlphaFoldDB" id="D8SY15"/>
<protein>
    <submittedName>
        <fullName evidence="2">Uncharacterized protein</fullName>
    </submittedName>
</protein>
<sequence length="160" mass="17349">MAASQAKLDPAIPVIDFSGERCEIIKAVADSTYILSTGFLHIFRLQTMEFQRPASKASTWRASSLISLSTRRDLSTLQTRNSEASGRTHRELIPTVRTLRGAKAKTGTGETPSSSTSSETRGLAKSPAMLHLGTVRLSQLVLSGAFSCLRAPLEQELRSD</sequence>
<evidence type="ECO:0000313" key="3">
    <source>
        <dbReference type="Proteomes" id="UP000001514"/>
    </source>
</evidence>
<organism evidence="3">
    <name type="scientific">Selaginella moellendorffii</name>
    <name type="common">Spikemoss</name>
    <dbReference type="NCBI Taxonomy" id="88036"/>
    <lineage>
        <taxon>Eukaryota</taxon>
        <taxon>Viridiplantae</taxon>
        <taxon>Streptophyta</taxon>
        <taxon>Embryophyta</taxon>
        <taxon>Tracheophyta</taxon>
        <taxon>Lycopodiopsida</taxon>
        <taxon>Selaginellales</taxon>
        <taxon>Selaginellaceae</taxon>
        <taxon>Selaginella</taxon>
    </lineage>
</organism>
<keyword evidence="3" id="KW-1185">Reference proteome</keyword>
<evidence type="ECO:0000256" key="1">
    <source>
        <dbReference type="SAM" id="MobiDB-lite"/>
    </source>
</evidence>
<reference evidence="2 3" key="1">
    <citation type="journal article" date="2011" name="Science">
        <title>The Selaginella genome identifies genetic changes associated with the evolution of vascular plants.</title>
        <authorList>
            <person name="Banks J.A."/>
            <person name="Nishiyama T."/>
            <person name="Hasebe M."/>
            <person name="Bowman J.L."/>
            <person name="Gribskov M."/>
            <person name="dePamphilis C."/>
            <person name="Albert V.A."/>
            <person name="Aono N."/>
            <person name="Aoyama T."/>
            <person name="Ambrose B.A."/>
            <person name="Ashton N.W."/>
            <person name="Axtell M.J."/>
            <person name="Barker E."/>
            <person name="Barker M.S."/>
            <person name="Bennetzen J.L."/>
            <person name="Bonawitz N.D."/>
            <person name="Chapple C."/>
            <person name="Cheng C."/>
            <person name="Correa L.G."/>
            <person name="Dacre M."/>
            <person name="DeBarry J."/>
            <person name="Dreyer I."/>
            <person name="Elias M."/>
            <person name="Engstrom E.M."/>
            <person name="Estelle M."/>
            <person name="Feng L."/>
            <person name="Finet C."/>
            <person name="Floyd S.K."/>
            <person name="Frommer W.B."/>
            <person name="Fujita T."/>
            <person name="Gramzow L."/>
            <person name="Gutensohn M."/>
            <person name="Harholt J."/>
            <person name="Hattori M."/>
            <person name="Heyl A."/>
            <person name="Hirai T."/>
            <person name="Hiwatashi Y."/>
            <person name="Ishikawa M."/>
            <person name="Iwata M."/>
            <person name="Karol K.G."/>
            <person name="Koehler B."/>
            <person name="Kolukisaoglu U."/>
            <person name="Kubo M."/>
            <person name="Kurata T."/>
            <person name="Lalonde S."/>
            <person name="Li K."/>
            <person name="Li Y."/>
            <person name="Litt A."/>
            <person name="Lyons E."/>
            <person name="Manning G."/>
            <person name="Maruyama T."/>
            <person name="Michael T.P."/>
            <person name="Mikami K."/>
            <person name="Miyazaki S."/>
            <person name="Morinaga S."/>
            <person name="Murata T."/>
            <person name="Mueller-Roeber B."/>
            <person name="Nelson D.R."/>
            <person name="Obara M."/>
            <person name="Oguri Y."/>
            <person name="Olmstead R.G."/>
            <person name="Onodera N."/>
            <person name="Petersen B.L."/>
            <person name="Pils B."/>
            <person name="Prigge M."/>
            <person name="Rensing S.A."/>
            <person name="Riano-Pachon D.M."/>
            <person name="Roberts A.W."/>
            <person name="Sato Y."/>
            <person name="Scheller H.V."/>
            <person name="Schulz B."/>
            <person name="Schulz C."/>
            <person name="Shakirov E.V."/>
            <person name="Shibagaki N."/>
            <person name="Shinohara N."/>
            <person name="Shippen D.E."/>
            <person name="Soerensen I."/>
            <person name="Sotooka R."/>
            <person name="Sugimoto N."/>
            <person name="Sugita M."/>
            <person name="Sumikawa N."/>
            <person name="Tanurdzic M."/>
            <person name="Theissen G."/>
            <person name="Ulvskov P."/>
            <person name="Wakazuki S."/>
            <person name="Weng J.K."/>
            <person name="Willats W.W."/>
            <person name="Wipf D."/>
            <person name="Wolf P.G."/>
            <person name="Yang L."/>
            <person name="Zimmer A.D."/>
            <person name="Zhu Q."/>
            <person name="Mitros T."/>
            <person name="Hellsten U."/>
            <person name="Loque D."/>
            <person name="Otillar R."/>
            <person name="Salamov A."/>
            <person name="Schmutz J."/>
            <person name="Shapiro H."/>
            <person name="Lindquist E."/>
            <person name="Lucas S."/>
            <person name="Rokhsar D."/>
            <person name="Grigoriev I.V."/>
        </authorList>
    </citation>
    <scope>NUCLEOTIDE SEQUENCE [LARGE SCALE GENOMIC DNA]</scope>
</reference>
<dbReference type="Proteomes" id="UP000001514">
    <property type="component" value="Unassembled WGS sequence"/>
</dbReference>
<dbReference type="EMBL" id="GL377652">
    <property type="protein sequence ID" value="EFJ10717.1"/>
    <property type="molecule type" value="Genomic_DNA"/>
</dbReference>
<proteinExistence type="predicted"/>
<evidence type="ECO:0000313" key="2">
    <source>
        <dbReference type="EMBL" id="EFJ10717.1"/>
    </source>
</evidence>
<gene>
    <name evidence="2" type="ORF">SELMODRAFT_426958</name>
</gene>
<dbReference type="Gramene" id="EFJ10717">
    <property type="protein sequence ID" value="EFJ10717"/>
    <property type="gene ID" value="SELMODRAFT_426958"/>
</dbReference>
<dbReference type="KEGG" id="smo:SELMODRAFT_426958"/>
<feature type="compositionally biased region" description="Low complexity" evidence="1">
    <location>
        <begin position="106"/>
        <end position="120"/>
    </location>
</feature>
<dbReference type="HOGENOM" id="CLU_1655179_0_0_1"/>
<feature type="region of interest" description="Disordered" evidence="1">
    <location>
        <begin position="101"/>
        <end position="123"/>
    </location>
</feature>
<name>D8SY15_SELML</name>
<accession>D8SY15</accession>
<dbReference type="InParanoid" id="D8SY15"/>